<feature type="domain" description="Carrier" evidence="1">
    <location>
        <begin position="8"/>
        <end position="70"/>
    </location>
</feature>
<evidence type="ECO:0000313" key="3">
    <source>
        <dbReference type="Proteomes" id="UP000694257"/>
    </source>
</evidence>
<accession>A0ABX8RTV8</accession>
<dbReference type="RefSeq" id="WP_218474825.1">
    <property type="nucleotide sequence ID" value="NZ_BAABJN010000001.1"/>
</dbReference>
<reference evidence="2 3" key="1">
    <citation type="submission" date="2021-07" db="EMBL/GenBank/DDBJ databases">
        <title>Whole Genome Sequence of Nocardia Iowensis.</title>
        <authorList>
            <person name="Lamm A."/>
            <person name="Collins-Fairclough A.M."/>
            <person name="Bunk B."/>
            <person name="Sproer C."/>
        </authorList>
    </citation>
    <scope>NUCLEOTIDE SEQUENCE [LARGE SCALE GENOMIC DNA]</scope>
    <source>
        <strain evidence="2 3">NRRL 5646</strain>
    </source>
</reference>
<dbReference type="Proteomes" id="UP000694257">
    <property type="component" value="Chromosome"/>
</dbReference>
<organism evidence="2 3">
    <name type="scientific">Nocardia iowensis</name>
    <dbReference type="NCBI Taxonomy" id="204891"/>
    <lineage>
        <taxon>Bacteria</taxon>
        <taxon>Bacillati</taxon>
        <taxon>Actinomycetota</taxon>
        <taxon>Actinomycetes</taxon>
        <taxon>Mycobacteriales</taxon>
        <taxon>Nocardiaceae</taxon>
        <taxon>Nocardia</taxon>
    </lineage>
</organism>
<keyword evidence="3" id="KW-1185">Reference proteome</keyword>
<dbReference type="InterPro" id="IPR009081">
    <property type="entry name" value="PP-bd_ACP"/>
</dbReference>
<evidence type="ECO:0000313" key="2">
    <source>
        <dbReference type="EMBL" id="QXN93078.1"/>
    </source>
</evidence>
<dbReference type="EMBL" id="CP078145">
    <property type="protein sequence ID" value="QXN93078.1"/>
    <property type="molecule type" value="Genomic_DNA"/>
</dbReference>
<protein>
    <recommendedName>
        <fullName evidence="1">Carrier domain-containing protein</fullName>
    </recommendedName>
</protein>
<dbReference type="Pfam" id="PF00550">
    <property type="entry name" value="PP-binding"/>
    <property type="match status" value="1"/>
</dbReference>
<gene>
    <name evidence="2" type="ORF">KV110_08220</name>
</gene>
<name>A0ABX8RTV8_NOCIO</name>
<evidence type="ECO:0000259" key="1">
    <source>
        <dbReference type="Pfam" id="PF00550"/>
    </source>
</evidence>
<proteinExistence type="predicted"/>
<sequence>MISKADFIRIVRDELALPLADKDLDEDLDQVVNWSSMLLVRLVVALEKETGQKVQISGLLTERTLQGIYARAVGA</sequence>